<keyword evidence="4" id="KW-0732">Signal</keyword>
<keyword evidence="3" id="KW-0813">Transport</keyword>
<evidence type="ECO:0000313" key="7">
    <source>
        <dbReference type="Proteomes" id="UP001597458"/>
    </source>
</evidence>
<accession>A0ABW5PQE8</accession>
<name>A0ABW5PQE8_9BACI</name>
<dbReference type="InterPro" id="IPR039424">
    <property type="entry name" value="SBP_5"/>
</dbReference>
<evidence type="ECO:0000313" key="6">
    <source>
        <dbReference type="EMBL" id="MFD2617110.1"/>
    </source>
</evidence>
<reference evidence="7" key="1">
    <citation type="journal article" date="2019" name="Int. J. Syst. Evol. Microbiol.">
        <title>The Global Catalogue of Microorganisms (GCM) 10K type strain sequencing project: providing services to taxonomists for standard genome sequencing and annotation.</title>
        <authorList>
            <consortium name="The Broad Institute Genomics Platform"/>
            <consortium name="The Broad Institute Genome Sequencing Center for Infectious Disease"/>
            <person name="Wu L."/>
            <person name="Ma J."/>
        </authorList>
    </citation>
    <scope>NUCLEOTIDE SEQUENCE [LARGE SCALE GENOMIC DNA]</scope>
    <source>
        <strain evidence="7">TISTR 2241</strain>
    </source>
</reference>
<dbReference type="PANTHER" id="PTHR30290:SF10">
    <property type="entry name" value="PERIPLASMIC OLIGOPEPTIDE-BINDING PROTEIN-RELATED"/>
    <property type="match status" value="1"/>
</dbReference>
<sequence length="554" mass="62703">MKKVYSLFIFGLVLILILSGCSSGKKNSSQTDSNSLASKQILNQSQTADIPTLDSTQATDTLSNNVLEMVNAGLTRMHKGKVEWDLAAGAPQISSDKKTYTFTLRKGIKWSDGKPITAQNFVYGWQHENDPAAKPQYNFLYTSAYIKNASKIQNPKDPMFGKYQNLGIKAIGDDKVQIFFDKAAPPFFYSLISQPLFFPQREDIIKKAGKNYGQEASTILSNGPFKLKSWDHGKGWIYVKNTGYWNAKNIHLKTINVKVVKEEGTRINLYKTNKTDTVGLTGDYIDQMKQSNPKEIHKGLTSTTRFLFLNEKNKYLKNINLRKAINYSFDRNDFVNILMKDGSLGSHFVVPKDFVMGPDGKDFRSVAPDGYLIGGKAEAQKYWNKAKKELGVTSLNLTLLTQDGDQLKKWDEYLANQIETNLKGIKITINQQPFGNFLKLQTDFKFDISYGGWAPDYRDPMTYLDMFTTGHPQNSSAWSNKTFDQLIMSAQNEVDQTKRWNDLQQAEKILMNDAAIAPLDQDGQTWASKQYVKGLDYPLYGPEIDYTGAYITKH</sequence>
<dbReference type="SUPFAM" id="SSF53850">
    <property type="entry name" value="Periplasmic binding protein-like II"/>
    <property type="match status" value="1"/>
</dbReference>
<dbReference type="PROSITE" id="PS51257">
    <property type="entry name" value="PROKAR_LIPOPROTEIN"/>
    <property type="match status" value="1"/>
</dbReference>
<dbReference type="Gene3D" id="3.40.190.10">
    <property type="entry name" value="Periplasmic binding protein-like II"/>
    <property type="match status" value="1"/>
</dbReference>
<dbReference type="InterPro" id="IPR030678">
    <property type="entry name" value="Peptide/Ni-bd"/>
</dbReference>
<comment type="subcellular location">
    <subcellularLocation>
        <location evidence="1">Cell membrane</location>
        <topology evidence="1">Lipid-anchor</topology>
    </subcellularLocation>
</comment>
<organism evidence="6 7">
    <name type="scientific">Terrilactibacillus laevilacticus</name>
    <dbReference type="NCBI Taxonomy" id="1380157"/>
    <lineage>
        <taxon>Bacteria</taxon>
        <taxon>Bacillati</taxon>
        <taxon>Bacillota</taxon>
        <taxon>Bacilli</taxon>
        <taxon>Bacillales</taxon>
        <taxon>Bacillaceae</taxon>
        <taxon>Terrilactibacillus</taxon>
    </lineage>
</organism>
<dbReference type="Gene3D" id="3.10.105.10">
    <property type="entry name" value="Dipeptide-binding Protein, Domain 3"/>
    <property type="match status" value="1"/>
</dbReference>
<evidence type="ECO:0000256" key="3">
    <source>
        <dbReference type="ARBA" id="ARBA00022448"/>
    </source>
</evidence>
<dbReference type="InterPro" id="IPR000914">
    <property type="entry name" value="SBP_5_dom"/>
</dbReference>
<dbReference type="Pfam" id="PF00496">
    <property type="entry name" value="SBP_bac_5"/>
    <property type="match status" value="1"/>
</dbReference>
<dbReference type="PIRSF" id="PIRSF002741">
    <property type="entry name" value="MppA"/>
    <property type="match status" value="1"/>
</dbReference>
<evidence type="ECO:0000256" key="2">
    <source>
        <dbReference type="ARBA" id="ARBA00005695"/>
    </source>
</evidence>
<dbReference type="CDD" id="cd08504">
    <property type="entry name" value="PBP2_OppA"/>
    <property type="match status" value="1"/>
</dbReference>
<dbReference type="Gene3D" id="3.90.76.10">
    <property type="entry name" value="Dipeptide-binding Protein, Domain 1"/>
    <property type="match status" value="1"/>
</dbReference>
<dbReference type="Proteomes" id="UP001597458">
    <property type="component" value="Unassembled WGS sequence"/>
</dbReference>
<dbReference type="PROSITE" id="PS01040">
    <property type="entry name" value="SBP_BACTERIAL_5"/>
    <property type="match status" value="1"/>
</dbReference>
<dbReference type="PANTHER" id="PTHR30290">
    <property type="entry name" value="PERIPLASMIC BINDING COMPONENT OF ABC TRANSPORTER"/>
    <property type="match status" value="1"/>
</dbReference>
<evidence type="ECO:0000256" key="4">
    <source>
        <dbReference type="ARBA" id="ARBA00022729"/>
    </source>
</evidence>
<comment type="similarity">
    <text evidence="2">Belongs to the bacterial solute-binding protein 5 family.</text>
</comment>
<dbReference type="RefSeq" id="WP_181406311.1">
    <property type="nucleotide sequence ID" value="NZ_JBHUMR010000008.1"/>
</dbReference>
<protein>
    <submittedName>
        <fullName evidence="6">Peptide ABC transporter substrate-binding protein</fullName>
    </submittedName>
</protein>
<comment type="caution">
    <text evidence="6">The sequence shown here is derived from an EMBL/GenBank/DDBJ whole genome shotgun (WGS) entry which is preliminary data.</text>
</comment>
<dbReference type="EMBL" id="JBHUMR010000008">
    <property type="protein sequence ID" value="MFD2617110.1"/>
    <property type="molecule type" value="Genomic_DNA"/>
</dbReference>
<evidence type="ECO:0000256" key="1">
    <source>
        <dbReference type="ARBA" id="ARBA00004193"/>
    </source>
</evidence>
<dbReference type="InterPro" id="IPR023765">
    <property type="entry name" value="SBP_5_CS"/>
</dbReference>
<evidence type="ECO:0000259" key="5">
    <source>
        <dbReference type="Pfam" id="PF00496"/>
    </source>
</evidence>
<feature type="domain" description="Solute-binding protein family 5" evidence="5">
    <location>
        <begin position="82"/>
        <end position="472"/>
    </location>
</feature>
<keyword evidence="7" id="KW-1185">Reference proteome</keyword>
<proteinExistence type="inferred from homology"/>
<gene>
    <name evidence="6" type="ORF">ACFSTF_07270</name>
</gene>